<gene>
    <name evidence="1" type="ORF">BJX66DRAFT_345913</name>
</gene>
<evidence type="ECO:0000313" key="2">
    <source>
        <dbReference type="Proteomes" id="UP001610563"/>
    </source>
</evidence>
<organism evidence="1 2">
    <name type="scientific">Aspergillus keveii</name>
    <dbReference type="NCBI Taxonomy" id="714993"/>
    <lineage>
        <taxon>Eukaryota</taxon>
        <taxon>Fungi</taxon>
        <taxon>Dikarya</taxon>
        <taxon>Ascomycota</taxon>
        <taxon>Pezizomycotina</taxon>
        <taxon>Eurotiomycetes</taxon>
        <taxon>Eurotiomycetidae</taxon>
        <taxon>Eurotiales</taxon>
        <taxon>Aspergillaceae</taxon>
        <taxon>Aspergillus</taxon>
        <taxon>Aspergillus subgen. Nidulantes</taxon>
    </lineage>
</organism>
<evidence type="ECO:0008006" key="3">
    <source>
        <dbReference type="Google" id="ProtNLM"/>
    </source>
</evidence>
<keyword evidence="2" id="KW-1185">Reference proteome</keyword>
<proteinExistence type="predicted"/>
<name>A0ABR4FGI7_9EURO</name>
<comment type="caution">
    <text evidence="1">The sequence shown here is derived from an EMBL/GenBank/DDBJ whole genome shotgun (WGS) entry which is preliminary data.</text>
</comment>
<evidence type="ECO:0000313" key="1">
    <source>
        <dbReference type="EMBL" id="KAL2782363.1"/>
    </source>
</evidence>
<accession>A0ABR4FGI7</accession>
<reference evidence="1 2" key="1">
    <citation type="submission" date="2024-07" db="EMBL/GenBank/DDBJ databases">
        <title>Section-level genome sequencing and comparative genomics of Aspergillus sections Usti and Cavernicolus.</title>
        <authorList>
            <consortium name="Lawrence Berkeley National Laboratory"/>
            <person name="Nybo J.L."/>
            <person name="Vesth T.C."/>
            <person name="Theobald S."/>
            <person name="Frisvad J.C."/>
            <person name="Larsen T.O."/>
            <person name="Kjaerboelling I."/>
            <person name="Rothschild-Mancinelli K."/>
            <person name="Lyhne E.K."/>
            <person name="Kogle M.E."/>
            <person name="Barry K."/>
            <person name="Clum A."/>
            <person name="Na H."/>
            <person name="Ledsgaard L."/>
            <person name="Lin J."/>
            <person name="Lipzen A."/>
            <person name="Kuo A."/>
            <person name="Riley R."/>
            <person name="Mondo S."/>
            <person name="Labutti K."/>
            <person name="Haridas S."/>
            <person name="Pangalinan J."/>
            <person name="Salamov A.A."/>
            <person name="Simmons B.A."/>
            <person name="Magnuson J.K."/>
            <person name="Chen J."/>
            <person name="Drula E."/>
            <person name="Henrissat B."/>
            <person name="Wiebenga A."/>
            <person name="Lubbers R.J."/>
            <person name="Gomes A.C."/>
            <person name="Makela M.R."/>
            <person name="Stajich J."/>
            <person name="Grigoriev I.V."/>
            <person name="Mortensen U.H."/>
            <person name="De Vries R.P."/>
            <person name="Baker S.E."/>
            <person name="Andersen M.R."/>
        </authorList>
    </citation>
    <scope>NUCLEOTIDE SEQUENCE [LARGE SCALE GENOMIC DNA]</scope>
    <source>
        <strain evidence="1 2">CBS 209.92</strain>
    </source>
</reference>
<protein>
    <recommendedName>
        <fullName evidence="3">F-box domain-containing protein</fullName>
    </recommendedName>
</protein>
<sequence length="179" mass="20476">MDGEYKPFEDLPYDIWLCIKDFLRPPDIGNLLNTGSKIWSHIFKDVGYLEYAKTFPHASPVLIGYGISSFRSELARSDIYLALVVRDWSGDLRYERDKFFAALVDGWTYDEARKEVSLPSGIILNVYDLFVSGEGVLLPVEKIFLNRKGGLYSEYCYYDDKTIQVLGPPDILGRATHDD</sequence>
<dbReference type="EMBL" id="JBFTWV010000490">
    <property type="protein sequence ID" value="KAL2782363.1"/>
    <property type="molecule type" value="Genomic_DNA"/>
</dbReference>
<dbReference type="Proteomes" id="UP001610563">
    <property type="component" value="Unassembled WGS sequence"/>
</dbReference>